<dbReference type="PANTHER" id="PTHR43876">
    <property type="entry name" value="UBIQUINONE BIOSYNTHESIS MONOOXYGENASE COQ6, MITOCHONDRIAL"/>
    <property type="match status" value="1"/>
</dbReference>
<keyword evidence="4" id="KW-0285">Flavoprotein</keyword>
<dbReference type="GO" id="GO:0071949">
    <property type="term" value="F:FAD binding"/>
    <property type="evidence" value="ECO:0007669"/>
    <property type="project" value="InterPro"/>
</dbReference>
<keyword evidence="7" id="KW-0503">Monooxygenase</keyword>
<dbReference type="NCBIfam" id="TIGR01988">
    <property type="entry name" value="Ubi-OHases"/>
    <property type="match status" value="1"/>
</dbReference>
<feature type="domain" description="FAD-binding" evidence="8">
    <location>
        <begin position="2"/>
        <end position="319"/>
    </location>
</feature>
<dbReference type="Pfam" id="PF01494">
    <property type="entry name" value="FAD_binding_3"/>
    <property type="match status" value="1"/>
</dbReference>
<dbReference type="UniPathway" id="UPA00232"/>
<dbReference type="InterPro" id="IPR051205">
    <property type="entry name" value="UbiH/COQ6_monooxygenase"/>
</dbReference>
<dbReference type="Gene3D" id="3.50.50.60">
    <property type="entry name" value="FAD/NAD(P)-binding domain"/>
    <property type="match status" value="2"/>
</dbReference>
<dbReference type="InterPro" id="IPR018168">
    <property type="entry name" value="Ubi_Hdrlase_CS"/>
</dbReference>
<evidence type="ECO:0000256" key="4">
    <source>
        <dbReference type="ARBA" id="ARBA00022630"/>
    </source>
</evidence>
<organism evidence="9 10">
    <name type="scientific">Jannaschia aquimarina</name>
    <dbReference type="NCBI Taxonomy" id="935700"/>
    <lineage>
        <taxon>Bacteria</taxon>
        <taxon>Pseudomonadati</taxon>
        <taxon>Pseudomonadota</taxon>
        <taxon>Alphaproteobacteria</taxon>
        <taxon>Rhodobacterales</taxon>
        <taxon>Roseobacteraceae</taxon>
        <taxon>Jannaschia</taxon>
    </lineage>
</organism>
<dbReference type="RefSeq" id="WP_043918328.1">
    <property type="nucleotide sequence ID" value="NZ_FZPF01000001.1"/>
</dbReference>
<dbReference type="InterPro" id="IPR002938">
    <property type="entry name" value="FAD-bd"/>
</dbReference>
<evidence type="ECO:0000256" key="3">
    <source>
        <dbReference type="ARBA" id="ARBA00005349"/>
    </source>
</evidence>
<proteinExistence type="inferred from homology"/>
<evidence type="ECO:0000256" key="6">
    <source>
        <dbReference type="ARBA" id="ARBA00023002"/>
    </source>
</evidence>
<evidence type="ECO:0000256" key="1">
    <source>
        <dbReference type="ARBA" id="ARBA00001974"/>
    </source>
</evidence>
<gene>
    <name evidence="9" type="primary">ubiF</name>
    <name evidence="9" type="ORF">jaqu_14940</name>
</gene>
<dbReference type="PATRIC" id="fig|935700.4.peg.1546"/>
<evidence type="ECO:0000313" key="10">
    <source>
        <dbReference type="Proteomes" id="UP000032232"/>
    </source>
</evidence>
<sequence>MDTDVIIVGGGLSGPLTALALARGGMSSVVLDAAPRPDLPGPFTGRAYAIALAGVRMLQALDLWETIEDAQPITGIRASDGRVGEGASSLHLRFDAAMIGERSMGHMVEDRHLRHALLQACVADPCVEVRFDKQVVAQDVDARATVTLADGGTLSAALLVGCDGRGSGVAERAGLRRNVKDYRQTALTCAVAHARPHDGVAHQLFLPPGPLAILPLADNRSSLVWTETAETAAQIAAMDEDAYLDILRPRFGSFLGEIELTGARGTYPLTLTLTQDLIAPRVALAGDAGHGIHPIAGQGLNLGIKDVAALAEVLTEARRRGEDIGSLPVLERYARWRRFDNAQMGVATDAVNALFSNDDPILRGLRRLGLGAVDHLDGLKRRFIREAAGLSGDLPRLLQGQPL</sequence>
<comment type="cofactor">
    <cofactor evidence="1">
        <name>FAD</name>
        <dbReference type="ChEBI" id="CHEBI:57692"/>
    </cofactor>
</comment>
<keyword evidence="5" id="KW-0274">FAD</keyword>
<dbReference type="FunFam" id="3.50.50.60:FF:000021">
    <property type="entry name" value="Ubiquinone biosynthesis monooxygenase COQ6"/>
    <property type="match status" value="1"/>
</dbReference>
<dbReference type="PROSITE" id="PS01304">
    <property type="entry name" value="UBIH"/>
    <property type="match status" value="1"/>
</dbReference>
<reference evidence="9 10" key="1">
    <citation type="submission" date="2015-02" db="EMBL/GenBank/DDBJ databases">
        <title>Genome Sequence of Jannaschia aquimarina DSM28248, a member of the Roseobacter clade.</title>
        <authorList>
            <person name="Voget S."/>
            <person name="Daniel R."/>
        </authorList>
    </citation>
    <scope>NUCLEOTIDE SEQUENCE [LARGE SCALE GENOMIC DNA]</scope>
    <source>
        <strain evidence="9 10">GSW-M26</strain>
    </source>
</reference>
<name>A0A0D1EIG1_9RHOB</name>
<dbReference type="OrthoDB" id="9796623at2"/>
<keyword evidence="10" id="KW-1185">Reference proteome</keyword>
<evidence type="ECO:0000313" key="9">
    <source>
        <dbReference type="EMBL" id="KIT16706.1"/>
    </source>
</evidence>
<dbReference type="GO" id="GO:0110142">
    <property type="term" value="C:ubiquinone biosynthesis complex"/>
    <property type="evidence" value="ECO:0007669"/>
    <property type="project" value="UniProtKB-ARBA"/>
</dbReference>
<dbReference type="Proteomes" id="UP000032232">
    <property type="component" value="Unassembled WGS sequence"/>
</dbReference>
<dbReference type="PRINTS" id="PR00420">
    <property type="entry name" value="RNGMNOXGNASE"/>
</dbReference>
<dbReference type="GO" id="GO:0016705">
    <property type="term" value="F:oxidoreductase activity, acting on paired donors, with incorporation or reduction of molecular oxygen"/>
    <property type="evidence" value="ECO:0007669"/>
    <property type="project" value="InterPro"/>
</dbReference>
<dbReference type="GO" id="GO:0004497">
    <property type="term" value="F:monooxygenase activity"/>
    <property type="evidence" value="ECO:0007669"/>
    <property type="project" value="UniProtKB-KW"/>
</dbReference>
<dbReference type="STRING" id="935700.jaqu_14940"/>
<dbReference type="InterPro" id="IPR036188">
    <property type="entry name" value="FAD/NAD-bd_sf"/>
</dbReference>
<evidence type="ECO:0000256" key="5">
    <source>
        <dbReference type="ARBA" id="ARBA00022827"/>
    </source>
</evidence>
<dbReference type="InterPro" id="IPR010971">
    <property type="entry name" value="UbiH/COQ6"/>
</dbReference>
<evidence type="ECO:0000256" key="2">
    <source>
        <dbReference type="ARBA" id="ARBA00004749"/>
    </source>
</evidence>
<evidence type="ECO:0000259" key="8">
    <source>
        <dbReference type="Pfam" id="PF01494"/>
    </source>
</evidence>
<keyword evidence="6 9" id="KW-0560">Oxidoreductase</keyword>
<dbReference type="PANTHER" id="PTHR43876:SF7">
    <property type="entry name" value="UBIQUINONE BIOSYNTHESIS MONOOXYGENASE COQ6, MITOCHONDRIAL"/>
    <property type="match status" value="1"/>
</dbReference>
<comment type="pathway">
    <text evidence="2">Cofactor biosynthesis; ubiquinone biosynthesis.</text>
</comment>
<comment type="similarity">
    <text evidence="3">Belongs to the UbiH/COQ6 family.</text>
</comment>
<comment type="caution">
    <text evidence="9">The sequence shown here is derived from an EMBL/GenBank/DDBJ whole genome shotgun (WGS) entry which is preliminary data.</text>
</comment>
<dbReference type="SUPFAM" id="SSF51905">
    <property type="entry name" value="FAD/NAD(P)-binding domain"/>
    <property type="match status" value="1"/>
</dbReference>
<protein>
    <submittedName>
        <fullName evidence="9">UbiF protein</fullName>
        <ecNumber evidence="9">1.14.13.-</ecNumber>
    </submittedName>
</protein>
<dbReference type="EC" id="1.14.13.-" evidence="9"/>
<dbReference type="EMBL" id="JYFE01000027">
    <property type="protein sequence ID" value="KIT16706.1"/>
    <property type="molecule type" value="Genomic_DNA"/>
</dbReference>
<accession>A0A0D1EIG1</accession>
<dbReference type="AlphaFoldDB" id="A0A0D1EIG1"/>
<dbReference type="GO" id="GO:0006744">
    <property type="term" value="P:ubiquinone biosynthetic process"/>
    <property type="evidence" value="ECO:0007669"/>
    <property type="project" value="UniProtKB-UniPathway"/>
</dbReference>
<evidence type="ECO:0000256" key="7">
    <source>
        <dbReference type="ARBA" id="ARBA00023033"/>
    </source>
</evidence>